<evidence type="ECO:0000256" key="4">
    <source>
        <dbReference type="ARBA" id="ARBA00022833"/>
    </source>
</evidence>
<keyword evidence="2 9" id="KW-0479">Metal-binding</keyword>
<evidence type="ECO:0000313" key="12">
    <source>
        <dbReference type="Proteomes" id="UP000270296"/>
    </source>
</evidence>
<dbReference type="FunFam" id="2.10.110.10:FF:000006">
    <property type="entry name" value="LIM homeobox transcription factor 1-beta"/>
    <property type="match status" value="1"/>
</dbReference>
<dbReference type="GO" id="GO:0005634">
    <property type="term" value="C:nucleus"/>
    <property type="evidence" value="ECO:0007669"/>
    <property type="project" value="UniProtKB-SubCell"/>
</dbReference>
<reference evidence="11 12" key="2">
    <citation type="submission" date="2018-11" db="EMBL/GenBank/DDBJ databases">
        <authorList>
            <consortium name="Pathogen Informatics"/>
        </authorList>
    </citation>
    <scope>NUCLEOTIDE SEQUENCE [LARGE SCALE GENOMIC DNA]</scope>
</reference>
<keyword evidence="6" id="KW-0238">DNA-binding</keyword>
<dbReference type="InterPro" id="IPR001781">
    <property type="entry name" value="Znf_LIM"/>
</dbReference>
<keyword evidence="12" id="KW-1185">Reference proteome</keyword>
<keyword evidence="8" id="KW-0539">Nucleus</keyword>
<evidence type="ECO:0000313" key="11">
    <source>
        <dbReference type="EMBL" id="VDP54521.1"/>
    </source>
</evidence>
<dbReference type="Proteomes" id="UP000270296">
    <property type="component" value="Unassembled WGS sequence"/>
</dbReference>
<dbReference type="GO" id="GO:0000977">
    <property type="term" value="F:RNA polymerase II transcription regulatory region sequence-specific DNA binding"/>
    <property type="evidence" value="ECO:0007669"/>
    <property type="project" value="TreeGrafter"/>
</dbReference>
<proteinExistence type="predicted"/>
<dbReference type="PANTHER" id="PTHR24208:SF166">
    <property type="entry name" value="LIM HOMEOBOX TRANSCRIPTION FACTOR 1 ALPHA, ISOFORM B"/>
    <property type="match status" value="1"/>
</dbReference>
<dbReference type="InterPro" id="IPR050453">
    <property type="entry name" value="LIM_Homeobox_TF"/>
</dbReference>
<keyword evidence="3" id="KW-0677">Repeat</keyword>
<dbReference type="PANTHER" id="PTHR24208">
    <property type="entry name" value="LIM/HOMEOBOX PROTEIN LHX"/>
    <property type="match status" value="1"/>
</dbReference>
<dbReference type="SMART" id="SM00132">
    <property type="entry name" value="LIM"/>
    <property type="match status" value="1"/>
</dbReference>
<dbReference type="SUPFAM" id="SSF57716">
    <property type="entry name" value="Glucocorticoid receptor-like (DNA-binding domain)"/>
    <property type="match status" value="1"/>
</dbReference>
<reference evidence="13" key="1">
    <citation type="submission" date="2016-06" db="UniProtKB">
        <authorList>
            <consortium name="WormBaseParasite"/>
        </authorList>
    </citation>
    <scope>IDENTIFICATION</scope>
</reference>
<dbReference type="GO" id="GO:0000981">
    <property type="term" value="F:DNA-binding transcription factor activity, RNA polymerase II-specific"/>
    <property type="evidence" value="ECO:0007669"/>
    <property type="project" value="TreeGrafter"/>
</dbReference>
<dbReference type="PROSITE" id="PS00478">
    <property type="entry name" value="LIM_DOMAIN_1"/>
    <property type="match status" value="1"/>
</dbReference>
<evidence type="ECO:0000256" key="9">
    <source>
        <dbReference type="PROSITE-ProRule" id="PRU00125"/>
    </source>
</evidence>
<evidence type="ECO:0000256" key="7">
    <source>
        <dbReference type="ARBA" id="ARBA00023155"/>
    </source>
</evidence>
<evidence type="ECO:0000256" key="1">
    <source>
        <dbReference type="ARBA" id="ARBA00004123"/>
    </source>
</evidence>
<protein>
    <submittedName>
        <fullName evidence="13">LIM zinc-binding domain-containing protein</fullName>
    </submittedName>
</protein>
<evidence type="ECO:0000256" key="6">
    <source>
        <dbReference type="ARBA" id="ARBA00023125"/>
    </source>
</evidence>
<evidence type="ECO:0000256" key="5">
    <source>
        <dbReference type="ARBA" id="ARBA00023038"/>
    </source>
</evidence>
<evidence type="ECO:0000313" key="13">
    <source>
        <dbReference type="WBParaSite" id="SBAD_0001356401-mRNA-1"/>
    </source>
</evidence>
<dbReference type="WBParaSite" id="SBAD_0001356401-mRNA-1">
    <property type="protein sequence ID" value="SBAD_0001356401-mRNA-1"/>
    <property type="gene ID" value="SBAD_0001356401"/>
</dbReference>
<evidence type="ECO:0000259" key="10">
    <source>
        <dbReference type="PROSITE" id="PS50023"/>
    </source>
</evidence>
<keyword evidence="4 9" id="KW-0862">Zinc</keyword>
<dbReference type="GO" id="GO:0030182">
    <property type="term" value="P:neuron differentiation"/>
    <property type="evidence" value="ECO:0007669"/>
    <property type="project" value="TreeGrafter"/>
</dbReference>
<evidence type="ECO:0000256" key="2">
    <source>
        <dbReference type="ARBA" id="ARBA00022723"/>
    </source>
</evidence>
<sequence>MSPPRSLRRRVPTFLPPTDGPIDRHFDRSPCYVLPIGRLLIYGGRAEGLAPSHVTFSLSFLVRTRDTVRLAHGWSLSGGTTTKNHDMKKAVTTKATLSLFTSQYVPNAACVLHTNPQLVAKYNDHSDDRLFLPSTTAAAAADAAFDTCVRCVRLTAEALTTASRLSAQAAETIELLTARPCARPPARPSVRHLPTDRPCAVVALISSFLLPLLIVVSPIGERLRRAHIHRDNRLFNGEVMLTMVRCAGCDQPIYDRYLSHVMDKTWHASCLICWVCKSPLNDKCYTRDGNIYCKSDFYK</sequence>
<evidence type="ECO:0000256" key="3">
    <source>
        <dbReference type="ARBA" id="ARBA00022737"/>
    </source>
</evidence>
<comment type="subcellular location">
    <subcellularLocation>
        <location evidence="1">Nucleus</location>
    </subcellularLocation>
</comment>
<name>A0A183JBA0_9BILA</name>
<dbReference type="Pfam" id="PF00412">
    <property type="entry name" value="LIM"/>
    <property type="match status" value="1"/>
</dbReference>
<gene>
    <name evidence="11" type="ORF">SBAD_LOCUS13148</name>
</gene>
<dbReference type="Gene3D" id="2.10.110.10">
    <property type="entry name" value="Cysteine Rich Protein"/>
    <property type="match status" value="1"/>
</dbReference>
<accession>A0A183JBA0</accession>
<keyword evidence="7" id="KW-0371">Homeobox</keyword>
<dbReference type="GO" id="GO:0046872">
    <property type="term" value="F:metal ion binding"/>
    <property type="evidence" value="ECO:0007669"/>
    <property type="project" value="UniProtKB-KW"/>
</dbReference>
<keyword evidence="5 9" id="KW-0440">LIM domain</keyword>
<dbReference type="EMBL" id="UZAM01020589">
    <property type="protein sequence ID" value="VDP54521.1"/>
    <property type="molecule type" value="Genomic_DNA"/>
</dbReference>
<dbReference type="OrthoDB" id="10068367at2759"/>
<dbReference type="CDD" id="cd09371">
    <property type="entry name" value="LIM1_Lmx1b"/>
    <property type="match status" value="1"/>
</dbReference>
<organism evidence="13">
    <name type="scientific">Soboliphyme baturini</name>
    <dbReference type="NCBI Taxonomy" id="241478"/>
    <lineage>
        <taxon>Eukaryota</taxon>
        <taxon>Metazoa</taxon>
        <taxon>Ecdysozoa</taxon>
        <taxon>Nematoda</taxon>
        <taxon>Enoplea</taxon>
        <taxon>Dorylaimia</taxon>
        <taxon>Dioctophymatida</taxon>
        <taxon>Dioctophymatoidea</taxon>
        <taxon>Soboliphymatidae</taxon>
        <taxon>Soboliphyme</taxon>
    </lineage>
</organism>
<dbReference type="PROSITE" id="PS50023">
    <property type="entry name" value="LIM_DOMAIN_2"/>
    <property type="match status" value="1"/>
</dbReference>
<evidence type="ECO:0000256" key="8">
    <source>
        <dbReference type="ARBA" id="ARBA00023242"/>
    </source>
</evidence>
<dbReference type="AlphaFoldDB" id="A0A183JBA0"/>
<feature type="domain" description="LIM zinc-binding" evidence="10">
    <location>
        <begin position="244"/>
        <end position="299"/>
    </location>
</feature>